<dbReference type="AlphaFoldDB" id="A0A812DHM7"/>
<sequence length="157" mass="17478">MERRRLGDVRIVLVLRFLCLSGLCGRLFGVSLLAVATQADDHHGCDRVKENYVQHKFGPAKDVPDDPLPESDLSVCFNGLEPVCLIHAPLLSVGITRIPCFSTPPPRAPPFSLDPACAPFSSLPPCFSIFILFIYLFIFFCLSIFPLSFLYIDSLFE</sequence>
<reference evidence="2" key="1">
    <citation type="submission" date="2021-01" db="EMBL/GenBank/DDBJ databases">
        <authorList>
            <person name="Li R."/>
            <person name="Bekaert M."/>
        </authorList>
    </citation>
    <scope>NUCLEOTIDE SEQUENCE</scope>
    <source>
        <strain evidence="2">Farmed</strain>
    </source>
</reference>
<keyword evidence="1" id="KW-0812">Transmembrane</keyword>
<feature type="transmembrane region" description="Helical" evidence="1">
    <location>
        <begin position="12"/>
        <end position="34"/>
    </location>
</feature>
<keyword evidence="1" id="KW-0472">Membrane</keyword>
<keyword evidence="1" id="KW-1133">Transmembrane helix</keyword>
<feature type="transmembrane region" description="Helical" evidence="1">
    <location>
        <begin position="129"/>
        <end position="152"/>
    </location>
</feature>
<dbReference type="EMBL" id="CAHIKZ030003812">
    <property type="protein sequence ID" value="CAE1304321.1"/>
    <property type="molecule type" value="Genomic_DNA"/>
</dbReference>
<protein>
    <submittedName>
        <fullName evidence="2">Uncharacterized protein</fullName>
    </submittedName>
</protein>
<keyword evidence="3" id="KW-1185">Reference proteome</keyword>
<dbReference type="Proteomes" id="UP000597762">
    <property type="component" value="Unassembled WGS sequence"/>
</dbReference>
<evidence type="ECO:0000313" key="3">
    <source>
        <dbReference type="Proteomes" id="UP000597762"/>
    </source>
</evidence>
<evidence type="ECO:0000313" key="2">
    <source>
        <dbReference type="EMBL" id="CAE1304321.1"/>
    </source>
</evidence>
<organism evidence="2 3">
    <name type="scientific">Acanthosepion pharaonis</name>
    <name type="common">Pharaoh cuttlefish</name>
    <name type="synonym">Sepia pharaonis</name>
    <dbReference type="NCBI Taxonomy" id="158019"/>
    <lineage>
        <taxon>Eukaryota</taxon>
        <taxon>Metazoa</taxon>
        <taxon>Spiralia</taxon>
        <taxon>Lophotrochozoa</taxon>
        <taxon>Mollusca</taxon>
        <taxon>Cephalopoda</taxon>
        <taxon>Coleoidea</taxon>
        <taxon>Decapodiformes</taxon>
        <taxon>Sepiida</taxon>
        <taxon>Sepiina</taxon>
        <taxon>Sepiidae</taxon>
        <taxon>Acanthosepion</taxon>
    </lineage>
</organism>
<evidence type="ECO:0000256" key="1">
    <source>
        <dbReference type="SAM" id="Phobius"/>
    </source>
</evidence>
<comment type="caution">
    <text evidence="2">The sequence shown here is derived from an EMBL/GenBank/DDBJ whole genome shotgun (WGS) entry which is preliminary data.</text>
</comment>
<dbReference type="OrthoDB" id="6380619at2759"/>
<proteinExistence type="predicted"/>
<accession>A0A812DHM7</accession>
<gene>
    <name evidence="2" type="ORF">SPHA_56942</name>
</gene>
<name>A0A812DHM7_ACAPH</name>